<organism evidence="4 5">
    <name type="scientific">Coniosporium apollinis (strain CBS 100218)</name>
    <name type="common">Rock-inhabiting black yeast</name>
    <dbReference type="NCBI Taxonomy" id="1168221"/>
    <lineage>
        <taxon>Eukaryota</taxon>
        <taxon>Fungi</taxon>
        <taxon>Dikarya</taxon>
        <taxon>Ascomycota</taxon>
        <taxon>Pezizomycotina</taxon>
        <taxon>Dothideomycetes</taxon>
        <taxon>Dothideomycetes incertae sedis</taxon>
        <taxon>Coniosporium</taxon>
    </lineage>
</organism>
<evidence type="ECO:0000256" key="3">
    <source>
        <dbReference type="ARBA" id="ARBA00023002"/>
    </source>
</evidence>
<dbReference type="OrthoDB" id="5371740at2759"/>
<dbReference type="OMA" id="PETPINC"/>
<gene>
    <name evidence="4" type="ORF">W97_08413</name>
</gene>
<keyword evidence="2" id="KW-0521">NADP</keyword>
<keyword evidence="5" id="KW-1185">Reference proteome</keyword>
<dbReference type="GeneID" id="19905724"/>
<dbReference type="Proteomes" id="UP000016924">
    <property type="component" value="Unassembled WGS sequence"/>
</dbReference>
<protein>
    <submittedName>
        <fullName evidence="4">Uncharacterized protein</fullName>
    </submittedName>
</protein>
<dbReference type="RefSeq" id="XP_007784417.1">
    <property type="nucleotide sequence ID" value="XM_007786227.1"/>
</dbReference>
<dbReference type="InterPro" id="IPR036291">
    <property type="entry name" value="NAD(P)-bd_dom_sf"/>
</dbReference>
<dbReference type="eggNOG" id="KOG0725">
    <property type="taxonomic scope" value="Eukaryota"/>
</dbReference>
<evidence type="ECO:0000256" key="1">
    <source>
        <dbReference type="ARBA" id="ARBA00006484"/>
    </source>
</evidence>
<dbReference type="STRING" id="1168221.R7Z4L2"/>
<dbReference type="AlphaFoldDB" id="R7Z4L2"/>
<dbReference type="PROSITE" id="PS00061">
    <property type="entry name" value="ADH_SHORT"/>
    <property type="match status" value="1"/>
</dbReference>
<evidence type="ECO:0000313" key="4">
    <source>
        <dbReference type="EMBL" id="EON69100.1"/>
    </source>
</evidence>
<proteinExistence type="inferred from homology"/>
<dbReference type="PANTHER" id="PTHR43180:SF31">
    <property type="entry name" value="CHAIN DEHYDROGENASE_REDUCTASE, PUTATIVE (AFU_ORTHOLOGUE AFUA_2G16570)-RELATED"/>
    <property type="match status" value="1"/>
</dbReference>
<dbReference type="SUPFAM" id="SSF51735">
    <property type="entry name" value="NAD(P)-binding Rossmann-fold domains"/>
    <property type="match status" value="1"/>
</dbReference>
<comment type="similarity">
    <text evidence="1">Belongs to the short-chain dehydrogenases/reductases (SDR) family.</text>
</comment>
<dbReference type="InterPro" id="IPR002347">
    <property type="entry name" value="SDR_fam"/>
</dbReference>
<dbReference type="InterPro" id="IPR020904">
    <property type="entry name" value="Sc_DH/Rdtase_CS"/>
</dbReference>
<evidence type="ECO:0000256" key="2">
    <source>
        <dbReference type="ARBA" id="ARBA00022857"/>
    </source>
</evidence>
<accession>R7Z4L2</accession>
<keyword evidence="3" id="KW-0560">Oxidoreductase</keyword>
<reference evidence="5" key="1">
    <citation type="submission" date="2012-06" db="EMBL/GenBank/DDBJ databases">
        <title>The genome sequence of Coniosporium apollinis CBS 100218.</title>
        <authorList>
            <consortium name="The Broad Institute Genome Sequencing Platform"/>
            <person name="Cuomo C."/>
            <person name="Gorbushina A."/>
            <person name="Noack S."/>
            <person name="Walker B."/>
            <person name="Young S.K."/>
            <person name="Zeng Q."/>
            <person name="Gargeya S."/>
            <person name="Fitzgerald M."/>
            <person name="Haas B."/>
            <person name="Abouelleil A."/>
            <person name="Alvarado L."/>
            <person name="Arachchi H.M."/>
            <person name="Berlin A.M."/>
            <person name="Chapman S.B."/>
            <person name="Goldberg J."/>
            <person name="Griggs A."/>
            <person name="Gujja S."/>
            <person name="Hansen M."/>
            <person name="Howarth C."/>
            <person name="Imamovic A."/>
            <person name="Larimer J."/>
            <person name="McCowan C."/>
            <person name="Montmayeur A."/>
            <person name="Murphy C."/>
            <person name="Neiman D."/>
            <person name="Pearson M."/>
            <person name="Priest M."/>
            <person name="Roberts A."/>
            <person name="Saif S."/>
            <person name="Shea T."/>
            <person name="Sisk P."/>
            <person name="Sykes S."/>
            <person name="Wortman J."/>
            <person name="Nusbaum C."/>
            <person name="Birren B."/>
        </authorList>
    </citation>
    <scope>NUCLEOTIDE SEQUENCE [LARGE SCALE GENOMIC DNA]</scope>
    <source>
        <strain evidence="5">CBS 100218</strain>
    </source>
</reference>
<dbReference type="PANTHER" id="PTHR43180">
    <property type="entry name" value="3-OXOACYL-(ACYL-CARRIER-PROTEIN) REDUCTASE (AFU_ORTHOLOGUE AFUA_6G11210)"/>
    <property type="match status" value="1"/>
</dbReference>
<dbReference type="EMBL" id="JH767606">
    <property type="protein sequence ID" value="EON69100.1"/>
    <property type="molecule type" value="Genomic_DNA"/>
</dbReference>
<evidence type="ECO:0000313" key="5">
    <source>
        <dbReference type="Proteomes" id="UP000016924"/>
    </source>
</evidence>
<dbReference type="GO" id="GO:0016491">
    <property type="term" value="F:oxidoreductase activity"/>
    <property type="evidence" value="ECO:0007669"/>
    <property type="project" value="UniProtKB-KW"/>
</dbReference>
<dbReference type="Gene3D" id="3.40.50.720">
    <property type="entry name" value="NAD(P)-binding Rossmann-like Domain"/>
    <property type="match status" value="1"/>
</dbReference>
<name>R7Z4L2_CONA1</name>
<dbReference type="HOGENOM" id="CLU_010194_13_3_1"/>
<dbReference type="Pfam" id="PF00106">
    <property type="entry name" value="adh_short"/>
    <property type="match status" value="1"/>
</dbReference>
<sequence length="332" mass="36435">MPGSTPETPINCDVDFDSSNVAGKTAVVTGGANGLGEAYVRALHAAKANVFIGDMNQEDGGKLASELTGTQFIKCDVTKWEDQLRLFQEAEAKAGKIHYVVANAGIASNDDVFSFDGPDSTPTEPRLNIIDVNMRGVLYTVKLAMHYFIKLNGKTPSPSQVDTCLILIGSGAAFLDVPRGPQYSGTKWGIRGVMHSLRRTAHFYGSRVNMLSPWYGTLTPSLTPHDPNWSRYVRTKILTEASFDHVENCGVQMATTQDAGQALLRLLSDTSINGRSLFISPRKWAPRGYLDLNVDEYPGNDLVEEIQADQLRSAPVDLRLFIEKGSKYTMQR</sequence>
<dbReference type="PRINTS" id="PR00081">
    <property type="entry name" value="GDHRDH"/>
</dbReference>